<feature type="compositionally biased region" description="Low complexity" evidence="1">
    <location>
        <begin position="24"/>
        <end position="37"/>
    </location>
</feature>
<organism evidence="2 3">
    <name type="scientific">Mycena maculata</name>
    <dbReference type="NCBI Taxonomy" id="230809"/>
    <lineage>
        <taxon>Eukaryota</taxon>
        <taxon>Fungi</taxon>
        <taxon>Dikarya</taxon>
        <taxon>Basidiomycota</taxon>
        <taxon>Agaricomycotina</taxon>
        <taxon>Agaricomycetes</taxon>
        <taxon>Agaricomycetidae</taxon>
        <taxon>Agaricales</taxon>
        <taxon>Marasmiineae</taxon>
        <taxon>Mycenaceae</taxon>
        <taxon>Mycena</taxon>
    </lineage>
</organism>
<evidence type="ECO:0000313" key="2">
    <source>
        <dbReference type="EMBL" id="KAJ7735620.1"/>
    </source>
</evidence>
<feature type="compositionally biased region" description="Polar residues" evidence="1">
    <location>
        <begin position="67"/>
        <end position="76"/>
    </location>
</feature>
<evidence type="ECO:0000256" key="1">
    <source>
        <dbReference type="SAM" id="MobiDB-lite"/>
    </source>
</evidence>
<comment type="caution">
    <text evidence="2">The sequence shown here is derived from an EMBL/GenBank/DDBJ whole genome shotgun (WGS) entry which is preliminary data.</text>
</comment>
<evidence type="ECO:0000313" key="3">
    <source>
        <dbReference type="Proteomes" id="UP001215280"/>
    </source>
</evidence>
<protein>
    <submittedName>
        <fullName evidence="2">Uncharacterized protein</fullName>
    </submittedName>
</protein>
<name>A0AAD7MXW5_9AGAR</name>
<accession>A0AAD7MXW5</accession>
<keyword evidence="3" id="KW-1185">Reference proteome</keyword>
<sequence length="209" mass="22403">MSDHPDAPPTVEQATTGLASITLDPDTSGNDSDSTGSVPDLVPASDSDNEADNDASDDVQMPPATPVTRTDTRSVNSTTQHIAVINAGLPARRAPVHINGFGHGGLANHVHAGTQTTEHSPNHNWRGPAHLANQAFRSAFADRFTNQGFIHRGPVGNNFRRGGAPYQVIGGRALNGEMIYDLVIHLQRLERALQGLADNAEQHWLPHHF</sequence>
<feature type="compositionally biased region" description="Acidic residues" evidence="1">
    <location>
        <begin position="47"/>
        <end position="57"/>
    </location>
</feature>
<dbReference type="EMBL" id="JARJLG010000153">
    <property type="protein sequence ID" value="KAJ7735620.1"/>
    <property type="molecule type" value="Genomic_DNA"/>
</dbReference>
<gene>
    <name evidence="2" type="ORF">DFH07DRAFT_779912</name>
</gene>
<reference evidence="2" key="1">
    <citation type="submission" date="2023-03" db="EMBL/GenBank/DDBJ databases">
        <title>Massive genome expansion in bonnet fungi (Mycena s.s.) driven by repeated elements and novel gene families across ecological guilds.</title>
        <authorList>
            <consortium name="Lawrence Berkeley National Laboratory"/>
            <person name="Harder C.B."/>
            <person name="Miyauchi S."/>
            <person name="Viragh M."/>
            <person name="Kuo A."/>
            <person name="Thoen E."/>
            <person name="Andreopoulos B."/>
            <person name="Lu D."/>
            <person name="Skrede I."/>
            <person name="Drula E."/>
            <person name="Henrissat B."/>
            <person name="Morin E."/>
            <person name="Kohler A."/>
            <person name="Barry K."/>
            <person name="LaButti K."/>
            <person name="Morin E."/>
            <person name="Salamov A."/>
            <person name="Lipzen A."/>
            <person name="Mereny Z."/>
            <person name="Hegedus B."/>
            <person name="Baldrian P."/>
            <person name="Stursova M."/>
            <person name="Weitz H."/>
            <person name="Taylor A."/>
            <person name="Grigoriev I.V."/>
            <person name="Nagy L.G."/>
            <person name="Martin F."/>
            <person name="Kauserud H."/>
        </authorList>
    </citation>
    <scope>NUCLEOTIDE SEQUENCE</scope>
    <source>
        <strain evidence="2">CBHHK188m</strain>
    </source>
</reference>
<dbReference type="Proteomes" id="UP001215280">
    <property type="component" value="Unassembled WGS sequence"/>
</dbReference>
<proteinExistence type="predicted"/>
<feature type="region of interest" description="Disordered" evidence="1">
    <location>
        <begin position="1"/>
        <end position="76"/>
    </location>
</feature>
<dbReference type="AlphaFoldDB" id="A0AAD7MXW5"/>